<gene>
    <name evidence="1" type="ORF">EPI10_030601</name>
</gene>
<dbReference type="EMBL" id="SMMG02000001">
    <property type="protein sequence ID" value="KAA3486722.1"/>
    <property type="molecule type" value="Genomic_DNA"/>
</dbReference>
<accession>A0A5B6X0W7</accession>
<sequence>MKNISKEGGTIQSIGFCDQNSISLVKGTALLRFGIKFVYFLDQRNQSHCFWEQSGKLKALENCVAGMSIDMHDRGSNNRSIFSVFLSKTRIE</sequence>
<comment type="caution">
    <text evidence="1">The sequence shown here is derived from an EMBL/GenBank/DDBJ whole genome shotgun (WGS) entry which is preliminary data.</text>
</comment>
<protein>
    <submittedName>
        <fullName evidence="1">Uncharacterized protein</fullName>
    </submittedName>
</protein>
<dbReference type="AlphaFoldDB" id="A0A5B6X0W7"/>
<organism evidence="1 2">
    <name type="scientific">Gossypium australe</name>
    <dbReference type="NCBI Taxonomy" id="47621"/>
    <lineage>
        <taxon>Eukaryota</taxon>
        <taxon>Viridiplantae</taxon>
        <taxon>Streptophyta</taxon>
        <taxon>Embryophyta</taxon>
        <taxon>Tracheophyta</taxon>
        <taxon>Spermatophyta</taxon>
        <taxon>Magnoliopsida</taxon>
        <taxon>eudicotyledons</taxon>
        <taxon>Gunneridae</taxon>
        <taxon>Pentapetalae</taxon>
        <taxon>rosids</taxon>
        <taxon>malvids</taxon>
        <taxon>Malvales</taxon>
        <taxon>Malvaceae</taxon>
        <taxon>Malvoideae</taxon>
        <taxon>Gossypium</taxon>
    </lineage>
</organism>
<dbReference type="Proteomes" id="UP000325315">
    <property type="component" value="Unassembled WGS sequence"/>
</dbReference>
<name>A0A5B6X0W7_9ROSI</name>
<evidence type="ECO:0000313" key="2">
    <source>
        <dbReference type="Proteomes" id="UP000325315"/>
    </source>
</evidence>
<evidence type="ECO:0000313" key="1">
    <source>
        <dbReference type="EMBL" id="KAA3486722.1"/>
    </source>
</evidence>
<reference evidence="1" key="1">
    <citation type="submission" date="2019-08" db="EMBL/GenBank/DDBJ databases">
        <authorList>
            <person name="Liu F."/>
        </authorList>
    </citation>
    <scope>NUCLEOTIDE SEQUENCE [LARGE SCALE GENOMIC DNA]</scope>
    <source>
        <strain evidence="1">PA1801</strain>
        <tissue evidence="1">Leaf</tissue>
    </source>
</reference>
<keyword evidence="2" id="KW-1185">Reference proteome</keyword>
<proteinExistence type="predicted"/>